<dbReference type="eggNOG" id="ENOG502SI75">
    <property type="taxonomic scope" value="Eukaryota"/>
</dbReference>
<evidence type="ECO:0000313" key="4">
    <source>
        <dbReference type="Proteomes" id="UP000006038"/>
    </source>
</evidence>
<feature type="signal peptide" evidence="2">
    <location>
        <begin position="1"/>
        <end position="27"/>
    </location>
</feature>
<keyword evidence="2" id="KW-0732">Signal</keyword>
<proteinExistence type="inferred from homology"/>
<reference evidence="3" key="1">
    <citation type="journal article" date="2013" name="Nat. Commun.">
        <title>Whole-genome sequencing of Oryza brachyantha reveals mechanisms underlying Oryza genome evolution.</title>
        <authorList>
            <person name="Chen J."/>
            <person name="Huang Q."/>
            <person name="Gao D."/>
            <person name="Wang J."/>
            <person name="Lang Y."/>
            <person name="Liu T."/>
            <person name="Li B."/>
            <person name="Bai Z."/>
            <person name="Luis Goicoechea J."/>
            <person name="Liang C."/>
            <person name="Chen C."/>
            <person name="Zhang W."/>
            <person name="Sun S."/>
            <person name="Liao Y."/>
            <person name="Zhang X."/>
            <person name="Yang L."/>
            <person name="Song C."/>
            <person name="Wang M."/>
            <person name="Shi J."/>
            <person name="Liu G."/>
            <person name="Liu J."/>
            <person name="Zhou H."/>
            <person name="Zhou W."/>
            <person name="Yu Q."/>
            <person name="An N."/>
            <person name="Chen Y."/>
            <person name="Cai Q."/>
            <person name="Wang B."/>
            <person name="Liu B."/>
            <person name="Min J."/>
            <person name="Huang Y."/>
            <person name="Wu H."/>
            <person name="Li Z."/>
            <person name="Zhang Y."/>
            <person name="Yin Y."/>
            <person name="Song W."/>
            <person name="Jiang J."/>
            <person name="Jackson S.A."/>
            <person name="Wing R.A."/>
            <person name="Wang J."/>
            <person name="Chen M."/>
        </authorList>
    </citation>
    <scope>NUCLEOTIDE SEQUENCE [LARGE SCALE GENOMIC DNA]</scope>
    <source>
        <strain evidence="3">cv. IRGC 101232</strain>
    </source>
</reference>
<evidence type="ECO:0000256" key="2">
    <source>
        <dbReference type="SAM" id="SignalP"/>
    </source>
</evidence>
<protein>
    <recommendedName>
        <fullName evidence="5">GDSL esterase/lipase</fullName>
    </recommendedName>
</protein>
<reference evidence="3" key="2">
    <citation type="submission" date="2013-04" db="UniProtKB">
        <authorList>
            <consortium name="EnsemblPlants"/>
        </authorList>
    </citation>
    <scope>IDENTIFICATION</scope>
</reference>
<sequence>MFPQQGKAVVVAVVVSHVLLIAGKGLAGGVPAVIMFGDSTADTGNNNFIQTMARGNYPPYGRDFAGGLATGRFSNGRLSVDFVSEALGLPPAVPAYLDPNRTIHDLASGVSFASAGTGLDNVTAQILSAMTLTQQIEHLRQYKEKLRWGKGEAAANHIISQALYIFSVGTSDFLHNYFVFPIRGDRFSLPRYEVYLADAAAEAVRAVHRLGGRRVKFVGLPPLRAPPVGRRRCAPCTGWAVAG</sequence>
<dbReference type="AlphaFoldDB" id="J3MVS0"/>
<accession>J3MVS0</accession>
<comment type="similarity">
    <text evidence="1">Belongs to the 'GDSL' lipolytic enzyme family.</text>
</comment>
<evidence type="ECO:0000313" key="3">
    <source>
        <dbReference type="EnsemblPlants" id="OB09G10980.1"/>
    </source>
</evidence>
<dbReference type="InterPro" id="IPR050592">
    <property type="entry name" value="GDSL_lipolytic_enzyme"/>
</dbReference>
<keyword evidence="4" id="KW-1185">Reference proteome</keyword>
<dbReference type="Pfam" id="PF00657">
    <property type="entry name" value="Lipase_GDSL"/>
    <property type="match status" value="1"/>
</dbReference>
<dbReference type="Gramene" id="OB09G10980.1">
    <property type="protein sequence ID" value="OB09G10980.1"/>
    <property type="gene ID" value="OB09G10980"/>
</dbReference>
<dbReference type="InterPro" id="IPR001087">
    <property type="entry name" value="GDSL"/>
</dbReference>
<evidence type="ECO:0008006" key="5">
    <source>
        <dbReference type="Google" id="ProtNLM"/>
    </source>
</evidence>
<name>J3MVS0_ORYBR</name>
<dbReference type="OMA" id="RQARECP"/>
<dbReference type="Gene3D" id="3.40.50.1110">
    <property type="entry name" value="SGNH hydrolase"/>
    <property type="match status" value="1"/>
</dbReference>
<dbReference type="HOGENOM" id="CLU_015101_0_0_1"/>
<dbReference type="PANTHER" id="PTHR45642">
    <property type="entry name" value="GDSL ESTERASE/LIPASE EXL3"/>
    <property type="match status" value="1"/>
</dbReference>
<organism evidence="3">
    <name type="scientific">Oryza brachyantha</name>
    <name type="common">malo sina</name>
    <dbReference type="NCBI Taxonomy" id="4533"/>
    <lineage>
        <taxon>Eukaryota</taxon>
        <taxon>Viridiplantae</taxon>
        <taxon>Streptophyta</taxon>
        <taxon>Embryophyta</taxon>
        <taxon>Tracheophyta</taxon>
        <taxon>Spermatophyta</taxon>
        <taxon>Magnoliopsida</taxon>
        <taxon>Liliopsida</taxon>
        <taxon>Poales</taxon>
        <taxon>Poaceae</taxon>
        <taxon>BOP clade</taxon>
        <taxon>Oryzoideae</taxon>
        <taxon>Oryzeae</taxon>
        <taxon>Oryzinae</taxon>
        <taxon>Oryza</taxon>
    </lineage>
</organism>
<dbReference type="GO" id="GO:0016788">
    <property type="term" value="F:hydrolase activity, acting on ester bonds"/>
    <property type="evidence" value="ECO:0007669"/>
    <property type="project" value="InterPro"/>
</dbReference>
<dbReference type="PANTHER" id="PTHR45642:SF26">
    <property type="entry name" value="OS09G0247600 PROTEIN"/>
    <property type="match status" value="1"/>
</dbReference>
<feature type="chain" id="PRO_5003774419" description="GDSL esterase/lipase" evidence="2">
    <location>
        <begin position="28"/>
        <end position="243"/>
    </location>
</feature>
<dbReference type="Proteomes" id="UP000006038">
    <property type="component" value="Chromosome 9"/>
</dbReference>
<evidence type="ECO:0000256" key="1">
    <source>
        <dbReference type="ARBA" id="ARBA00008668"/>
    </source>
</evidence>
<dbReference type="EnsemblPlants" id="OB09G10980.1">
    <property type="protein sequence ID" value="OB09G10980.1"/>
    <property type="gene ID" value="OB09G10980"/>
</dbReference>
<dbReference type="STRING" id="4533.J3MVS0"/>
<dbReference type="InterPro" id="IPR036514">
    <property type="entry name" value="SGNH_hydro_sf"/>
</dbReference>